<gene>
    <name evidence="8" type="ORF">PHLCEN_2v10524</name>
</gene>
<evidence type="ECO:0000256" key="4">
    <source>
        <dbReference type="ARBA" id="ARBA00022989"/>
    </source>
</evidence>
<keyword evidence="9" id="KW-1185">Reference proteome</keyword>
<evidence type="ECO:0000256" key="7">
    <source>
        <dbReference type="SAM" id="Phobius"/>
    </source>
</evidence>
<dbReference type="GO" id="GO:0016020">
    <property type="term" value="C:membrane"/>
    <property type="evidence" value="ECO:0007669"/>
    <property type="project" value="UniProtKB-SubCell"/>
</dbReference>
<evidence type="ECO:0000256" key="5">
    <source>
        <dbReference type="ARBA" id="ARBA00023136"/>
    </source>
</evidence>
<dbReference type="InterPro" id="IPR036259">
    <property type="entry name" value="MFS_trans_sf"/>
</dbReference>
<evidence type="ECO:0000313" key="9">
    <source>
        <dbReference type="Proteomes" id="UP000186601"/>
    </source>
</evidence>
<proteinExistence type="predicted"/>
<keyword evidence="3 7" id="KW-0812">Transmembrane</keyword>
<evidence type="ECO:0000256" key="3">
    <source>
        <dbReference type="ARBA" id="ARBA00022692"/>
    </source>
</evidence>
<evidence type="ECO:0000256" key="2">
    <source>
        <dbReference type="ARBA" id="ARBA00022448"/>
    </source>
</evidence>
<name>A0A2R6NMM6_9APHY</name>
<dbReference type="OrthoDB" id="6730379at2759"/>
<comment type="subcellular location">
    <subcellularLocation>
        <location evidence="1">Membrane</location>
        <topology evidence="1">Multi-pass membrane protein</topology>
    </subcellularLocation>
</comment>
<comment type="caution">
    <text evidence="8">The sequence shown here is derived from an EMBL/GenBank/DDBJ whole genome shotgun (WGS) entry which is preliminary data.</text>
</comment>
<keyword evidence="4 7" id="KW-1133">Transmembrane helix</keyword>
<dbReference type="STRING" id="98765.A0A2R6NMM6"/>
<dbReference type="GO" id="GO:0022857">
    <property type="term" value="F:transmembrane transporter activity"/>
    <property type="evidence" value="ECO:0007669"/>
    <property type="project" value="TreeGrafter"/>
</dbReference>
<dbReference type="Gene3D" id="1.20.1250.20">
    <property type="entry name" value="MFS general substrate transporter like domains"/>
    <property type="match status" value="1"/>
</dbReference>
<feature type="transmembrane region" description="Helical" evidence="7">
    <location>
        <begin position="135"/>
        <end position="155"/>
    </location>
</feature>
<keyword evidence="2" id="KW-0813">Transport</keyword>
<reference evidence="8 9" key="1">
    <citation type="submission" date="2018-02" db="EMBL/GenBank/DDBJ databases">
        <title>Genome sequence of the basidiomycete white-rot fungus Phlebia centrifuga.</title>
        <authorList>
            <person name="Granchi Z."/>
            <person name="Peng M."/>
            <person name="de Vries R.P."/>
            <person name="Hilden K."/>
            <person name="Makela M.R."/>
            <person name="Grigoriev I."/>
            <person name="Riley R."/>
        </authorList>
    </citation>
    <scope>NUCLEOTIDE SEQUENCE [LARGE SCALE GENOMIC DNA]</scope>
    <source>
        <strain evidence="8 9">FBCC195</strain>
    </source>
</reference>
<evidence type="ECO:0000256" key="1">
    <source>
        <dbReference type="ARBA" id="ARBA00004141"/>
    </source>
</evidence>
<dbReference type="AlphaFoldDB" id="A0A2R6NMM6"/>
<dbReference type="EMBL" id="MLYV02001069">
    <property type="protein sequence ID" value="PSR73605.1"/>
    <property type="molecule type" value="Genomic_DNA"/>
</dbReference>
<feature type="region of interest" description="Disordered" evidence="6">
    <location>
        <begin position="1"/>
        <end position="24"/>
    </location>
</feature>
<keyword evidence="5 7" id="KW-0472">Membrane</keyword>
<dbReference type="SUPFAM" id="SSF103473">
    <property type="entry name" value="MFS general substrate transporter"/>
    <property type="match status" value="1"/>
</dbReference>
<feature type="transmembrane region" description="Helical" evidence="7">
    <location>
        <begin position="64"/>
        <end position="81"/>
    </location>
</feature>
<feature type="transmembrane region" description="Helical" evidence="7">
    <location>
        <begin position="101"/>
        <end position="123"/>
    </location>
</feature>
<dbReference type="Proteomes" id="UP000186601">
    <property type="component" value="Unassembled WGS sequence"/>
</dbReference>
<accession>A0A2R6NMM6</accession>
<evidence type="ECO:0000256" key="6">
    <source>
        <dbReference type="SAM" id="MobiDB-lite"/>
    </source>
</evidence>
<dbReference type="PANTHER" id="PTHR43791">
    <property type="entry name" value="PERMEASE-RELATED"/>
    <property type="match status" value="1"/>
</dbReference>
<sequence>MSSIDRKSLEVSEKASREDGKHEVDEEIVSIVDSSDGDEALQLVGKERTAEFSDEYNRKLRRKLDLLIPPLCAAVYFTQFLDKTSLNYARLPRMGIPDGDSYLMVLCDGLTQVFGGFVAYGISFDNGRSIAPYKIIYLLLGGLAILVGICVLIWMPDSPVHARTLTKEERIAALERVRDDQGGTENKHWKKDQIIEAVTDIRTWLIVLSTLLTSIPNGALSNFSNIIIKSFGYTLSPLSG</sequence>
<dbReference type="PANTHER" id="PTHR43791:SF63">
    <property type="entry name" value="HIGH AFFINITY CYSTEINE TRANSPORTER"/>
    <property type="match status" value="1"/>
</dbReference>
<organism evidence="8 9">
    <name type="scientific">Hermanssonia centrifuga</name>
    <dbReference type="NCBI Taxonomy" id="98765"/>
    <lineage>
        <taxon>Eukaryota</taxon>
        <taxon>Fungi</taxon>
        <taxon>Dikarya</taxon>
        <taxon>Basidiomycota</taxon>
        <taxon>Agaricomycotina</taxon>
        <taxon>Agaricomycetes</taxon>
        <taxon>Polyporales</taxon>
        <taxon>Meruliaceae</taxon>
        <taxon>Hermanssonia</taxon>
    </lineage>
</organism>
<evidence type="ECO:0000313" key="8">
    <source>
        <dbReference type="EMBL" id="PSR73605.1"/>
    </source>
</evidence>
<protein>
    <submittedName>
        <fullName evidence="8">Uncharacterized protein</fullName>
    </submittedName>
</protein>